<dbReference type="RefSeq" id="WP_073615904.1">
    <property type="nucleotide sequence ID" value="NZ_FRFE01000034.1"/>
</dbReference>
<dbReference type="InterPro" id="IPR036097">
    <property type="entry name" value="HisK_dim/P_sf"/>
</dbReference>
<dbReference type="GO" id="GO:0030295">
    <property type="term" value="F:protein kinase activator activity"/>
    <property type="evidence" value="ECO:0007669"/>
    <property type="project" value="TreeGrafter"/>
</dbReference>
<evidence type="ECO:0000256" key="7">
    <source>
        <dbReference type="ARBA" id="ARBA00022679"/>
    </source>
</evidence>
<dbReference type="InterPro" id="IPR050351">
    <property type="entry name" value="BphY/WalK/GraS-like"/>
</dbReference>
<dbReference type="CDD" id="cd00075">
    <property type="entry name" value="HATPase"/>
    <property type="match status" value="1"/>
</dbReference>
<keyword evidence="12 13" id="KW-0472">Membrane</keyword>
<dbReference type="InterPro" id="IPR035965">
    <property type="entry name" value="PAS-like_dom_sf"/>
</dbReference>
<evidence type="ECO:0000256" key="11">
    <source>
        <dbReference type="ARBA" id="ARBA00023012"/>
    </source>
</evidence>
<accession>A0A1M7YI30</accession>
<feature type="transmembrane region" description="Helical" evidence="13">
    <location>
        <begin position="180"/>
        <end position="204"/>
    </location>
</feature>
<evidence type="ECO:0000256" key="2">
    <source>
        <dbReference type="ARBA" id="ARBA00004236"/>
    </source>
</evidence>
<keyword evidence="11" id="KW-0902">Two-component regulatory system</keyword>
<organism evidence="16 17">
    <name type="scientific">Desulfopila aestuarii DSM 18488</name>
    <dbReference type="NCBI Taxonomy" id="1121416"/>
    <lineage>
        <taxon>Bacteria</taxon>
        <taxon>Pseudomonadati</taxon>
        <taxon>Thermodesulfobacteriota</taxon>
        <taxon>Desulfobulbia</taxon>
        <taxon>Desulfobulbales</taxon>
        <taxon>Desulfocapsaceae</taxon>
        <taxon>Desulfopila</taxon>
    </lineage>
</organism>
<evidence type="ECO:0000256" key="1">
    <source>
        <dbReference type="ARBA" id="ARBA00000085"/>
    </source>
</evidence>
<evidence type="ECO:0000313" key="16">
    <source>
        <dbReference type="EMBL" id="SHO52295.1"/>
    </source>
</evidence>
<feature type="transmembrane region" description="Helical" evidence="13">
    <location>
        <begin position="7"/>
        <end position="30"/>
    </location>
</feature>
<evidence type="ECO:0000256" key="5">
    <source>
        <dbReference type="ARBA" id="ARBA00022475"/>
    </source>
</evidence>
<dbReference type="InterPro" id="IPR005467">
    <property type="entry name" value="His_kinase_dom"/>
</dbReference>
<dbReference type="AlphaFoldDB" id="A0A1M7YI30"/>
<evidence type="ECO:0000256" key="6">
    <source>
        <dbReference type="ARBA" id="ARBA00022553"/>
    </source>
</evidence>
<evidence type="ECO:0000313" key="17">
    <source>
        <dbReference type="Proteomes" id="UP000184603"/>
    </source>
</evidence>
<evidence type="ECO:0000256" key="12">
    <source>
        <dbReference type="ARBA" id="ARBA00023136"/>
    </source>
</evidence>
<evidence type="ECO:0000256" key="13">
    <source>
        <dbReference type="SAM" id="Phobius"/>
    </source>
</evidence>
<comment type="subcellular location">
    <subcellularLocation>
        <location evidence="2">Cell membrane</location>
    </subcellularLocation>
    <subcellularLocation>
        <location evidence="3">Membrane raft</location>
        <topology evidence="3">Multi-pass membrane protein</topology>
    </subcellularLocation>
</comment>
<evidence type="ECO:0000256" key="3">
    <source>
        <dbReference type="ARBA" id="ARBA00004314"/>
    </source>
</evidence>
<dbReference type="InterPro" id="IPR004358">
    <property type="entry name" value="Sig_transdc_His_kin-like_C"/>
</dbReference>
<dbReference type="GO" id="GO:0007234">
    <property type="term" value="P:osmosensory signaling via phosphorelay pathway"/>
    <property type="evidence" value="ECO:0007669"/>
    <property type="project" value="TreeGrafter"/>
</dbReference>
<keyword evidence="5" id="KW-1003">Cell membrane</keyword>
<dbReference type="CDD" id="cd00082">
    <property type="entry name" value="HisKA"/>
    <property type="match status" value="1"/>
</dbReference>
<dbReference type="SUPFAM" id="SSF55874">
    <property type="entry name" value="ATPase domain of HSP90 chaperone/DNA topoisomerase II/histidine kinase"/>
    <property type="match status" value="1"/>
</dbReference>
<dbReference type="Pfam" id="PF00672">
    <property type="entry name" value="HAMP"/>
    <property type="match status" value="1"/>
</dbReference>
<dbReference type="SMART" id="SM00304">
    <property type="entry name" value="HAMP"/>
    <property type="match status" value="1"/>
</dbReference>
<evidence type="ECO:0000259" key="14">
    <source>
        <dbReference type="PROSITE" id="PS50109"/>
    </source>
</evidence>
<evidence type="ECO:0000256" key="8">
    <source>
        <dbReference type="ARBA" id="ARBA00022741"/>
    </source>
</evidence>
<dbReference type="Gene3D" id="6.10.340.10">
    <property type="match status" value="1"/>
</dbReference>
<feature type="domain" description="HAMP" evidence="15">
    <location>
        <begin position="205"/>
        <end position="257"/>
    </location>
</feature>
<keyword evidence="10" id="KW-0067">ATP-binding</keyword>
<reference evidence="16 17" key="1">
    <citation type="submission" date="2016-12" db="EMBL/GenBank/DDBJ databases">
        <authorList>
            <person name="Song W.-J."/>
            <person name="Kurnit D.M."/>
        </authorList>
    </citation>
    <scope>NUCLEOTIDE SEQUENCE [LARGE SCALE GENOMIC DNA]</scope>
    <source>
        <strain evidence="16 17">DSM 18488</strain>
    </source>
</reference>
<dbReference type="GO" id="GO:0000156">
    <property type="term" value="F:phosphorelay response regulator activity"/>
    <property type="evidence" value="ECO:0007669"/>
    <property type="project" value="TreeGrafter"/>
</dbReference>
<dbReference type="InterPro" id="IPR003661">
    <property type="entry name" value="HisK_dim/P_dom"/>
</dbReference>
<protein>
    <recommendedName>
        <fullName evidence="4">histidine kinase</fullName>
        <ecNumber evidence="4">2.7.13.3</ecNumber>
    </recommendedName>
</protein>
<feature type="domain" description="Histidine kinase" evidence="14">
    <location>
        <begin position="396"/>
        <end position="612"/>
    </location>
</feature>
<keyword evidence="13" id="KW-0812">Transmembrane</keyword>
<dbReference type="PROSITE" id="PS50109">
    <property type="entry name" value="HIS_KIN"/>
    <property type="match status" value="1"/>
</dbReference>
<dbReference type="Gene3D" id="3.30.565.10">
    <property type="entry name" value="Histidine kinase-like ATPase, C-terminal domain"/>
    <property type="match status" value="1"/>
</dbReference>
<dbReference type="Pfam" id="PF08448">
    <property type="entry name" value="PAS_4"/>
    <property type="match status" value="1"/>
</dbReference>
<dbReference type="GO" id="GO:0005524">
    <property type="term" value="F:ATP binding"/>
    <property type="evidence" value="ECO:0007669"/>
    <property type="project" value="UniProtKB-KW"/>
</dbReference>
<evidence type="ECO:0000256" key="10">
    <source>
        <dbReference type="ARBA" id="ARBA00022840"/>
    </source>
</evidence>
<dbReference type="GO" id="GO:0045121">
    <property type="term" value="C:membrane raft"/>
    <property type="evidence" value="ECO:0007669"/>
    <property type="project" value="UniProtKB-SubCell"/>
</dbReference>
<dbReference type="SUPFAM" id="SSF55785">
    <property type="entry name" value="PYP-like sensor domain (PAS domain)"/>
    <property type="match status" value="1"/>
</dbReference>
<dbReference type="STRING" id="1121416.SAMN02745220_04499"/>
<dbReference type="Pfam" id="PF00512">
    <property type="entry name" value="HisKA"/>
    <property type="match status" value="1"/>
</dbReference>
<keyword evidence="9 16" id="KW-0418">Kinase</keyword>
<gene>
    <name evidence="16" type="ORF">SAMN02745220_04499</name>
</gene>
<dbReference type="InterPro" id="IPR003660">
    <property type="entry name" value="HAMP_dom"/>
</dbReference>
<dbReference type="PRINTS" id="PR00344">
    <property type="entry name" value="BCTRLSENSOR"/>
</dbReference>
<dbReference type="Gene3D" id="3.30.450.20">
    <property type="entry name" value="PAS domain"/>
    <property type="match status" value="1"/>
</dbReference>
<dbReference type="SUPFAM" id="SSF158472">
    <property type="entry name" value="HAMP domain-like"/>
    <property type="match status" value="1"/>
</dbReference>
<dbReference type="InterPro" id="IPR013656">
    <property type="entry name" value="PAS_4"/>
</dbReference>
<dbReference type="GO" id="GO:0000155">
    <property type="term" value="F:phosphorelay sensor kinase activity"/>
    <property type="evidence" value="ECO:0007669"/>
    <property type="project" value="InterPro"/>
</dbReference>
<dbReference type="Proteomes" id="UP000184603">
    <property type="component" value="Unassembled WGS sequence"/>
</dbReference>
<dbReference type="SMART" id="SM00387">
    <property type="entry name" value="HATPase_c"/>
    <property type="match status" value="1"/>
</dbReference>
<keyword evidence="8" id="KW-0547">Nucleotide-binding</keyword>
<dbReference type="PANTHER" id="PTHR42878:SF7">
    <property type="entry name" value="SENSOR HISTIDINE KINASE GLRK"/>
    <property type="match status" value="1"/>
</dbReference>
<dbReference type="PANTHER" id="PTHR42878">
    <property type="entry name" value="TWO-COMPONENT HISTIDINE KINASE"/>
    <property type="match status" value="1"/>
</dbReference>
<evidence type="ECO:0000259" key="15">
    <source>
        <dbReference type="PROSITE" id="PS50885"/>
    </source>
</evidence>
<dbReference type="FunFam" id="3.30.565.10:FF:000023">
    <property type="entry name" value="PAS domain-containing sensor histidine kinase"/>
    <property type="match status" value="1"/>
</dbReference>
<dbReference type="OrthoDB" id="9762798at2"/>
<keyword evidence="13" id="KW-1133">Transmembrane helix</keyword>
<dbReference type="EMBL" id="FRFE01000034">
    <property type="protein sequence ID" value="SHO52295.1"/>
    <property type="molecule type" value="Genomic_DNA"/>
</dbReference>
<dbReference type="GO" id="GO:0005886">
    <property type="term" value="C:plasma membrane"/>
    <property type="evidence" value="ECO:0007669"/>
    <property type="project" value="UniProtKB-SubCell"/>
</dbReference>
<dbReference type="FunFam" id="1.10.287.130:FF:000001">
    <property type="entry name" value="Two-component sensor histidine kinase"/>
    <property type="match status" value="1"/>
</dbReference>
<dbReference type="InterPro" id="IPR036890">
    <property type="entry name" value="HATPase_C_sf"/>
</dbReference>
<evidence type="ECO:0000256" key="4">
    <source>
        <dbReference type="ARBA" id="ARBA00012438"/>
    </source>
</evidence>
<dbReference type="Gene3D" id="1.10.287.130">
    <property type="match status" value="1"/>
</dbReference>
<proteinExistence type="predicted"/>
<keyword evidence="7" id="KW-0808">Transferase</keyword>
<name>A0A1M7YI30_9BACT</name>
<dbReference type="SUPFAM" id="SSF47384">
    <property type="entry name" value="Homodimeric domain of signal transducing histidine kinase"/>
    <property type="match status" value="1"/>
</dbReference>
<keyword evidence="17" id="KW-1185">Reference proteome</keyword>
<dbReference type="InterPro" id="IPR003594">
    <property type="entry name" value="HATPase_dom"/>
</dbReference>
<dbReference type="Pfam" id="PF02518">
    <property type="entry name" value="HATPase_c"/>
    <property type="match status" value="1"/>
</dbReference>
<keyword evidence="6" id="KW-0597">Phosphoprotein</keyword>
<dbReference type="SMART" id="SM00388">
    <property type="entry name" value="HisKA"/>
    <property type="match status" value="1"/>
</dbReference>
<comment type="catalytic activity">
    <reaction evidence="1">
        <text>ATP + protein L-histidine = ADP + protein N-phospho-L-histidine.</text>
        <dbReference type="EC" id="2.7.13.3"/>
    </reaction>
</comment>
<dbReference type="EC" id="2.7.13.3" evidence="4"/>
<dbReference type="PROSITE" id="PS50885">
    <property type="entry name" value="HAMP"/>
    <property type="match status" value="1"/>
</dbReference>
<sequence length="621" mass="70032">MNLKKKILIGYGVAFSLMGLVVTLAIFHLWSLAKTTDEILRDYYQSILAVENMVDALGRQDSGILLMLMGDVDKGIAQYSENETLFLEWLGRSKDSIAVQGESEVVHDIEVNYSEYRSIFSELSNGIRINRDVLPLTLKTYKESILPVYSKVKATCLELRTMNEETMYSVSENEREIAKWAIWSTVIVASLASIIAFFFSLFFAERLVLPLRRFVEAAKKISAGEFSVQLSVETRDELGELAGEFNQMTAQLRRYHLMNVDRIVAERNKADAILASIEDGLVVFDTQRKVTGINPAGRRILNVGSADPESMYCEQILPVRNVCEIVTQTIQEGSQPEISDDRRIITLPCGNETRHFLFSATAIGRRDHNITGVVLLLKDITQLRELERLKSEFVMAASHELRTPLTSISMSIDLLLEHASQFLPEKEMDLLQAAHDEVHRMKIMVHDLLDLSKIETGRIELEFEYVPVATLFEHARGIFKGQVSMKEVSLTVDNVENLPLVQADTNKIVWVLSNLVSNALRYVEEGGHIRLSAERVSNHIHISVQDDGTGIPPEYQTRIFQKFVRVNTQEIGRTGLGLAICKEIVRAHGGTIWVESDQGKGSVFTFTVPVAERGERRRTTI</sequence>
<dbReference type="CDD" id="cd06225">
    <property type="entry name" value="HAMP"/>
    <property type="match status" value="1"/>
</dbReference>
<evidence type="ECO:0000256" key="9">
    <source>
        <dbReference type="ARBA" id="ARBA00022777"/>
    </source>
</evidence>